<evidence type="ECO:0000313" key="9">
    <source>
        <dbReference type="Proteomes" id="UP001523566"/>
    </source>
</evidence>
<evidence type="ECO:0000259" key="7">
    <source>
        <dbReference type="Pfam" id="PF02687"/>
    </source>
</evidence>
<comment type="caution">
    <text evidence="8">The sequence shown here is derived from an EMBL/GenBank/DDBJ whole genome shotgun (WGS) entry which is preliminary data.</text>
</comment>
<feature type="transmembrane region" description="Helical" evidence="6">
    <location>
        <begin position="151"/>
        <end position="172"/>
    </location>
</feature>
<keyword evidence="2" id="KW-1003">Cell membrane</keyword>
<keyword evidence="4 6" id="KW-1133">Transmembrane helix</keyword>
<dbReference type="InterPro" id="IPR052536">
    <property type="entry name" value="ABC-4_Integral_Memb_Prot"/>
</dbReference>
<feature type="transmembrane region" description="Helical" evidence="6">
    <location>
        <begin position="573"/>
        <end position="599"/>
    </location>
</feature>
<evidence type="ECO:0000256" key="1">
    <source>
        <dbReference type="ARBA" id="ARBA00004651"/>
    </source>
</evidence>
<evidence type="ECO:0000313" key="8">
    <source>
        <dbReference type="EMBL" id="MCP1103352.1"/>
    </source>
</evidence>
<protein>
    <submittedName>
        <fullName evidence="8">ABC transporter permease</fullName>
    </submittedName>
</protein>
<dbReference type="PANTHER" id="PTHR46795">
    <property type="entry name" value="ABC TRANSPORTER PERMEASE-RELATED-RELATED"/>
    <property type="match status" value="1"/>
</dbReference>
<feature type="transmembrane region" description="Helical" evidence="6">
    <location>
        <begin position="59"/>
        <end position="83"/>
    </location>
</feature>
<dbReference type="RefSeq" id="WP_262067126.1">
    <property type="nucleotide sequence ID" value="NZ_JAMXOD010000023.1"/>
</dbReference>
<sequence>MTMNKVFAKLQKSGRVNYRQIRFCITFAMILISAFISIVTNTAVKDVLPKGGDSLKQVYMIFGVALLGCFVFTAYAGGLFLRYKSKEIGLFLALGSQKKKLARALYIDLIGIIINSSGFGIIIGILLSFIILKAFQITLSTGIEKVSLLSVGGILISVLFAMIVGTFILFLAARFMKRSNIMDILNEERKSEKVNDKMSRSYVMLGTIALVVGLVIMAVIFPSIARVTNRPIGAWSNLFFLPVVWGIYRIMVYSISVHKRGRQPQRYYKNIITYGMLKFQGNSAVKNMLVVTLLIICSLFACLYTPTKYMVEQAMIRETPIDARLTFLNDMNGINQEMIETMAKRHKVQITEYQEVYWIRLIGSGVNRDDLDSNGKLKQEYEKERFYYSFISASQYNELMDRSIVVNTGEYYFLKDDNVYENSFNKFNDLDYVKNPYSNVEKDLAYQGTQEGAGLIVADGFAANSRFVISDDDYNILKTGLTGNLLETDVVFNVDESENSYEFSKELYKQFVGLAPSSMMHMSNYDEKQEMLAGGGEEYGYGELVIVNADHPEEYPDWKYIPQIKILEIKNGFISFAVFYLLFIVVTIICFAAVGIISYTRSMSMTIRNEGVFNDLRKLGANDIYLQRVLRKLLRSIYILPTMIGCLAMMIWYPLTLWQNDGRLTAGEMKIMVVEIFLCTLVALYQYTIYNISVKNAKKVVAIGERA</sequence>
<proteinExistence type="predicted"/>
<keyword evidence="5 6" id="KW-0472">Membrane</keyword>
<feature type="transmembrane region" description="Helical" evidence="6">
    <location>
        <begin position="288"/>
        <end position="307"/>
    </location>
</feature>
<organism evidence="8 9">
    <name type="scientific">Aequitasia blattaphilus</name>
    <dbReference type="NCBI Taxonomy" id="2949332"/>
    <lineage>
        <taxon>Bacteria</taxon>
        <taxon>Bacillati</taxon>
        <taxon>Bacillota</taxon>
        <taxon>Clostridia</taxon>
        <taxon>Lachnospirales</taxon>
        <taxon>Lachnospiraceae</taxon>
        <taxon>Aequitasia</taxon>
    </lineage>
</organism>
<accession>A0ABT1EEI5</accession>
<keyword evidence="9" id="KW-1185">Reference proteome</keyword>
<keyword evidence="3 6" id="KW-0812">Transmembrane</keyword>
<comment type="subcellular location">
    <subcellularLocation>
        <location evidence="1">Cell membrane</location>
        <topology evidence="1">Multi-pass membrane protein</topology>
    </subcellularLocation>
</comment>
<reference evidence="8 9" key="1">
    <citation type="journal article" date="2022" name="Genome Biol. Evol.">
        <title>Host diet, physiology and behaviors set the stage for Lachnospiraceae cladogenesis.</title>
        <authorList>
            <person name="Vera-Ponce De Leon A."/>
            <person name="Schneider M."/>
            <person name="Jahnes B.C."/>
            <person name="Sadowski V."/>
            <person name="Camuy-Velez L.A."/>
            <person name="Duan J."/>
            <person name="Sabree Z.L."/>
        </authorList>
    </citation>
    <scope>NUCLEOTIDE SEQUENCE [LARGE SCALE GENOMIC DNA]</scope>
    <source>
        <strain evidence="8 9">PAL113</strain>
    </source>
</reference>
<evidence type="ECO:0000256" key="3">
    <source>
        <dbReference type="ARBA" id="ARBA00022692"/>
    </source>
</evidence>
<evidence type="ECO:0000256" key="5">
    <source>
        <dbReference type="ARBA" id="ARBA00023136"/>
    </source>
</evidence>
<feature type="transmembrane region" description="Helical" evidence="6">
    <location>
        <begin position="21"/>
        <end position="39"/>
    </location>
</feature>
<evidence type="ECO:0000256" key="6">
    <source>
        <dbReference type="SAM" id="Phobius"/>
    </source>
</evidence>
<evidence type="ECO:0000256" key="4">
    <source>
        <dbReference type="ARBA" id="ARBA00022989"/>
    </source>
</evidence>
<feature type="transmembrane region" description="Helical" evidence="6">
    <location>
        <begin position="237"/>
        <end position="256"/>
    </location>
</feature>
<dbReference type="InterPro" id="IPR003838">
    <property type="entry name" value="ABC3_permease_C"/>
</dbReference>
<evidence type="ECO:0000256" key="2">
    <source>
        <dbReference type="ARBA" id="ARBA00022475"/>
    </source>
</evidence>
<gene>
    <name evidence="8" type="ORF">NK125_13145</name>
</gene>
<feature type="transmembrane region" description="Helical" evidence="6">
    <location>
        <begin position="637"/>
        <end position="655"/>
    </location>
</feature>
<dbReference type="Proteomes" id="UP001523566">
    <property type="component" value="Unassembled WGS sequence"/>
</dbReference>
<dbReference type="EMBL" id="JAMZFW010000023">
    <property type="protein sequence ID" value="MCP1103352.1"/>
    <property type="molecule type" value="Genomic_DNA"/>
</dbReference>
<dbReference type="Pfam" id="PF02687">
    <property type="entry name" value="FtsX"/>
    <property type="match status" value="1"/>
</dbReference>
<feature type="transmembrane region" description="Helical" evidence="6">
    <location>
        <begin position="104"/>
        <end position="131"/>
    </location>
</feature>
<name>A0ABT1EEI5_9FIRM</name>
<feature type="transmembrane region" description="Helical" evidence="6">
    <location>
        <begin position="202"/>
        <end position="225"/>
    </location>
</feature>
<feature type="transmembrane region" description="Helical" evidence="6">
    <location>
        <begin position="671"/>
        <end position="690"/>
    </location>
</feature>
<dbReference type="PANTHER" id="PTHR46795:SF3">
    <property type="entry name" value="ABC TRANSPORTER PERMEASE"/>
    <property type="match status" value="1"/>
</dbReference>
<feature type="domain" description="ABC3 transporter permease C-terminal" evidence="7">
    <location>
        <begin position="60"/>
        <end position="180"/>
    </location>
</feature>